<feature type="transmembrane region" description="Helical" evidence="2">
    <location>
        <begin position="46"/>
        <end position="69"/>
    </location>
</feature>
<feature type="region of interest" description="Disordered" evidence="1">
    <location>
        <begin position="105"/>
        <end position="129"/>
    </location>
</feature>
<dbReference type="EMBL" id="GBEZ01027352">
    <property type="protein sequence ID" value="JAC59950.1"/>
    <property type="molecule type" value="Transcribed_RNA"/>
</dbReference>
<sequence length="153" mass="17136">MSEALRTVKDSISDKESVEEHDRNVHRRESCGLSDDAKRLEDCSGAFKACCIYSLGLMILLALFFNLWATESEWIRSVLLEALPENSNATLEVLRPSAGLGASTISLSQQNRSQTRNISRSYQSPQTGGALNASDVYRRYLRGFVRPRWFSAS</sequence>
<name>A0A061QNB4_9CHLO</name>
<reference evidence="3" key="1">
    <citation type="submission" date="2014-05" db="EMBL/GenBank/DDBJ databases">
        <title>The transcriptome of the halophilic microalga Tetraselmis sp. GSL018 isolated from the Great Salt Lake, Utah.</title>
        <authorList>
            <person name="Jinkerson R.E."/>
            <person name="D'Adamo S."/>
            <person name="Posewitz M.C."/>
        </authorList>
    </citation>
    <scope>NUCLEOTIDE SEQUENCE</scope>
    <source>
        <strain evidence="3">GSL018</strain>
    </source>
</reference>
<protein>
    <submittedName>
        <fullName evidence="3">Uncharacterized protein</fullName>
    </submittedName>
</protein>
<keyword evidence="2" id="KW-1133">Transmembrane helix</keyword>
<evidence type="ECO:0000256" key="2">
    <source>
        <dbReference type="SAM" id="Phobius"/>
    </source>
</evidence>
<keyword evidence="2" id="KW-0472">Membrane</keyword>
<dbReference type="AlphaFoldDB" id="A0A061QNB4"/>
<organism evidence="3">
    <name type="scientific">Tetraselmis sp. GSL018</name>
    <dbReference type="NCBI Taxonomy" id="582737"/>
    <lineage>
        <taxon>Eukaryota</taxon>
        <taxon>Viridiplantae</taxon>
        <taxon>Chlorophyta</taxon>
        <taxon>core chlorophytes</taxon>
        <taxon>Chlorodendrophyceae</taxon>
        <taxon>Chlorodendrales</taxon>
        <taxon>Chlorodendraceae</taxon>
        <taxon>Tetraselmis</taxon>
    </lineage>
</organism>
<evidence type="ECO:0000256" key="1">
    <source>
        <dbReference type="SAM" id="MobiDB-lite"/>
    </source>
</evidence>
<gene>
    <name evidence="3" type="ORF">TSPGSL018_30214</name>
</gene>
<proteinExistence type="predicted"/>
<evidence type="ECO:0000313" key="3">
    <source>
        <dbReference type="EMBL" id="JAC59950.1"/>
    </source>
</evidence>
<keyword evidence="2" id="KW-0812">Transmembrane</keyword>
<feature type="region of interest" description="Disordered" evidence="1">
    <location>
        <begin position="1"/>
        <end position="28"/>
    </location>
</feature>
<accession>A0A061QNB4</accession>